<feature type="domain" description="HTH lysR-type" evidence="5">
    <location>
        <begin position="1"/>
        <end position="59"/>
    </location>
</feature>
<dbReference type="InterPro" id="IPR005119">
    <property type="entry name" value="LysR_subst-bd"/>
</dbReference>
<keyword evidence="2" id="KW-0805">Transcription regulation</keyword>
<dbReference type="InterPro" id="IPR000847">
    <property type="entry name" value="LysR_HTH_N"/>
</dbReference>
<dbReference type="InterPro" id="IPR036390">
    <property type="entry name" value="WH_DNA-bd_sf"/>
</dbReference>
<protein>
    <submittedName>
        <fullName evidence="6">LysR family transcriptional regulator</fullName>
    </submittedName>
</protein>
<comment type="similarity">
    <text evidence="1">Belongs to the LysR transcriptional regulatory family.</text>
</comment>
<proteinExistence type="inferred from homology"/>
<accession>A0ABZ2KAX8</accession>
<evidence type="ECO:0000259" key="5">
    <source>
        <dbReference type="PROSITE" id="PS50931"/>
    </source>
</evidence>
<evidence type="ECO:0000313" key="6">
    <source>
        <dbReference type="EMBL" id="WXA95786.1"/>
    </source>
</evidence>
<dbReference type="RefSeq" id="WP_394846396.1">
    <property type="nucleotide sequence ID" value="NZ_CP089982.1"/>
</dbReference>
<evidence type="ECO:0000256" key="1">
    <source>
        <dbReference type="ARBA" id="ARBA00009437"/>
    </source>
</evidence>
<gene>
    <name evidence="6" type="ORF">LZC95_02895</name>
</gene>
<evidence type="ECO:0000313" key="7">
    <source>
        <dbReference type="Proteomes" id="UP001379533"/>
    </source>
</evidence>
<dbReference type="InterPro" id="IPR058163">
    <property type="entry name" value="LysR-type_TF_proteobact-type"/>
</dbReference>
<dbReference type="EMBL" id="CP089982">
    <property type="protein sequence ID" value="WXA95786.1"/>
    <property type="molecule type" value="Genomic_DNA"/>
</dbReference>
<evidence type="ECO:0000256" key="4">
    <source>
        <dbReference type="ARBA" id="ARBA00023163"/>
    </source>
</evidence>
<dbReference type="PROSITE" id="PS50931">
    <property type="entry name" value="HTH_LYSR"/>
    <property type="match status" value="1"/>
</dbReference>
<sequence>MDRIEDFAAFVAIVEQGSLTAAARQVGRSLQSVSRSLATLERNLGVELLRRTTRSVRPTPAGLAFYTRIKAALADIQVAKVEACGAALSGRLRLGSSFLFGAMHLVPAMTAFLEQHPGVIVDLQQSDEFVNLADEGIDVAVRIGTLSGASLKKRRLGLMRDVTFAAPSYLAKHGYPKSPHDLARHECVDRTSMRPAGRWRFRIGGAVQSVRIGGRFHATGAAACNEAVMRGFGIGRALLYQIRAQVDFGQVELILTEFEPPPVPVHAVWPARQVLSSTARRFVDYLAARFAGESW</sequence>
<evidence type="ECO:0000256" key="2">
    <source>
        <dbReference type="ARBA" id="ARBA00023015"/>
    </source>
</evidence>
<reference evidence="6 7" key="1">
    <citation type="submission" date="2021-12" db="EMBL/GenBank/DDBJ databases">
        <title>Discovery of the Pendulisporaceae a myxobacterial family with distinct sporulation behavior and unique specialized metabolism.</title>
        <authorList>
            <person name="Garcia R."/>
            <person name="Popoff A."/>
            <person name="Bader C.D."/>
            <person name="Loehr J."/>
            <person name="Walesch S."/>
            <person name="Walt C."/>
            <person name="Boldt J."/>
            <person name="Bunk B."/>
            <person name="Haeckl F.J.F.P.J."/>
            <person name="Gunesch A.P."/>
            <person name="Birkelbach J."/>
            <person name="Nuebel U."/>
            <person name="Pietschmann T."/>
            <person name="Bach T."/>
            <person name="Mueller R."/>
        </authorList>
    </citation>
    <scope>NUCLEOTIDE SEQUENCE [LARGE SCALE GENOMIC DNA]</scope>
    <source>
        <strain evidence="6 7">MSr12523</strain>
    </source>
</reference>
<keyword evidence="3" id="KW-0238">DNA-binding</keyword>
<dbReference type="PANTHER" id="PTHR30537">
    <property type="entry name" value="HTH-TYPE TRANSCRIPTIONAL REGULATOR"/>
    <property type="match status" value="1"/>
</dbReference>
<keyword evidence="4" id="KW-0804">Transcription</keyword>
<dbReference type="PANTHER" id="PTHR30537:SF5">
    <property type="entry name" value="HTH-TYPE TRANSCRIPTIONAL ACTIVATOR TTDR-RELATED"/>
    <property type="match status" value="1"/>
</dbReference>
<dbReference type="Gene3D" id="3.40.190.290">
    <property type="match status" value="1"/>
</dbReference>
<dbReference type="Proteomes" id="UP001379533">
    <property type="component" value="Chromosome"/>
</dbReference>
<organism evidence="6 7">
    <name type="scientific">Pendulispora brunnea</name>
    <dbReference type="NCBI Taxonomy" id="2905690"/>
    <lineage>
        <taxon>Bacteria</taxon>
        <taxon>Pseudomonadati</taxon>
        <taxon>Myxococcota</taxon>
        <taxon>Myxococcia</taxon>
        <taxon>Myxococcales</taxon>
        <taxon>Sorangiineae</taxon>
        <taxon>Pendulisporaceae</taxon>
        <taxon>Pendulispora</taxon>
    </lineage>
</organism>
<evidence type="ECO:0000256" key="3">
    <source>
        <dbReference type="ARBA" id="ARBA00023125"/>
    </source>
</evidence>
<keyword evidence="7" id="KW-1185">Reference proteome</keyword>
<dbReference type="Gene3D" id="1.10.10.10">
    <property type="entry name" value="Winged helix-like DNA-binding domain superfamily/Winged helix DNA-binding domain"/>
    <property type="match status" value="1"/>
</dbReference>
<name>A0ABZ2KAX8_9BACT</name>
<dbReference type="SUPFAM" id="SSF46785">
    <property type="entry name" value="Winged helix' DNA-binding domain"/>
    <property type="match status" value="1"/>
</dbReference>
<dbReference type="Pfam" id="PF00126">
    <property type="entry name" value="HTH_1"/>
    <property type="match status" value="1"/>
</dbReference>
<dbReference type="Pfam" id="PF03466">
    <property type="entry name" value="LysR_substrate"/>
    <property type="match status" value="1"/>
</dbReference>
<dbReference type="SUPFAM" id="SSF53850">
    <property type="entry name" value="Periplasmic binding protein-like II"/>
    <property type="match status" value="1"/>
</dbReference>
<dbReference type="InterPro" id="IPR036388">
    <property type="entry name" value="WH-like_DNA-bd_sf"/>
</dbReference>